<name>A0A4Y2GV31_ARAVE</name>
<keyword evidence="2" id="KW-1185">Reference proteome</keyword>
<dbReference type="EMBL" id="BGPR01001591">
    <property type="protein sequence ID" value="GBM57393.1"/>
    <property type="molecule type" value="Genomic_DNA"/>
</dbReference>
<dbReference type="Proteomes" id="UP000499080">
    <property type="component" value="Unassembled WGS sequence"/>
</dbReference>
<reference evidence="1 2" key="1">
    <citation type="journal article" date="2019" name="Sci. Rep.">
        <title>Orb-weaving spider Araneus ventricosus genome elucidates the spidroin gene catalogue.</title>
        <authorList>
            <person name="Kono N."/>
            <person name="Nakamura H."/>
            <person name="Ohtoshi R."/>
            <person name="Moran D.A.P."/>
            <person name="Shinohara A."/>
            <person name="Yoshida Y."/>
            <person name="Fujiwara M."/>
            <person name="Mori M."/>
            <person name="Tomita M."/>
            <person name="Arakawa K."/>
        </authorList>
    </citation>
    <scope>NUCLEOTIDE SEQUENCE [LARGE SCALE GENOMIC DNA]</scope>
</reference>
<proteinExistence type="predicted"/>
<evidence type="ECO:0000313" key="1">
    <source>
        <dbReference type="EMBL" id="GBM57393.1"/>
    </source>
</evidence>
<evidence type="ECO:0000313" key="2">
    <source>
        <dbReference type="Proteomes" id="UP000499080"/>
    </source>
</evidence>
<sequence length="108" mass="12149">MSLRIFKLCGCDVFEMIPITPLEVRYLFIVLCWLTYKDHDGIYTGDSLTIKTEIVSTCRRACMGNRTAAYMLWLTTYVRSVAGELLNLAFSGTKGNGPLLLESFPISI</sequence>
<organism evidence="1 2">
    <name type="scientific">Araneus ventricosus</name>
    <name type="common">Orbweaver spider</name>
    <name type="synonym">Epeira ventricosa</name>
    <dbReference type="NCBI Taxonomy" id="182803"/>
    <lineage>
        <taxon>Eukaryota</taxon>
        <taxon>Metazoa</taxon>
        <taxon>Ecdysozoa</taxon>
        <taxon>Arthropoda</taxon>
        <taxon>Chelicerata</taxon>
        <taxon>Arachnida</taxon>
        <taxon>Araneae</taxon>
        <taxon>Araneomorphae</taxon>
        <taxon>Entelegynae</taxon>
        <taxon>Araneoidea</taxon>
        <taxon>Araneidae</taxon>
        <taxon>Araneus</taxon>
    </lineage>
</organism>
<gene>
    <name evidence="1" type="ORF">AVEN_59876_1</name>
</gene>
<accession>A0A4Y2GV31</accession>
<dbReference type="AlphaFoldDB" id="A0A4Y2GV31"/>
<protein>
    <submittedName>
        <fullName evidence="1">Uncharacterized protein</fullName>
    </submittedName>
</protein>
<comment type="caution">
    <text evidence="1">The sequence shown here is derived from an EMBL/GenBank/DDBJ whole genome shotgun (WGS) entry which is preliminary data.</text>
</comment>